<evidence type="ECO:0000313" key="1">
    <source>
        <dbReference type="EMBL" id="KAB8068033.1"/>
    </source>
</evidence>
<dbReference type="Pfam" id="PF00023">
    <property type="entry name" value="Ank"/>
    <property type="match status" value="1"/>
</dbReference>
<accession>A0A5N5WHR2</accession>
<gene>
    <name evidence="1" type="ORF">BDV29DRAFT_162763</name>
</gene>
<keyword evidence="2" id="KW-1185">Reference proteome</keyword>
<reference evidence="1 2" key="1">
    <citation type="submission" date="2019-04" db="EMBL/GenBank/DDBJ databases">
        <title>Friends and foes A comparative genomics study of 23 Aspergillus species from section Flavi.</title>
        <authorList>
            <consortium name="DOE Joint Genome Institute"/>
            <person name="Kjaerbolling I."/>
            <person name="Vesth T."/>
            <person name="Frisvad J.C."/>
            <person name="Nybo J.L."/>
            <person name="Theobald S."/>
            <person name="Kildgaard S."/>
            <person name="Isbrandt T."/>
            <person name="Kuo A."/>
            <person name="Sato A."/>
            <person name="Lyhne E.K."/>
            <person name="Kogle M.E."/>
            <person name="Wiebenga A."/>
            <person name="Kun R.S."/>
            <person name="Lubbers R.J."/>
            <person name="Makela M.R."/>
            <person name="Barry K."/>
            <person name="Chovatia M."/>
            <person name="Clum A."/>
            <person name="Daum C."/>
            <person name="Haridas S."/>
            <person name="He G."/>
            <person name="LaButti K."/>
            <person name="Lipzen A."/>
            <person name="Mondo S."/>
            <person name="Riley R."/>
            <person name="Salamov A."/>
            <person name="Simmons B.A."/>
            <person name="Magnuson J.K."/>
            <person name="Henrissat B."/>
            <person name="Mortensen U.H."/>
            <person name="Larsen T.O."/>
            <person name="Devries R.P."/>
            <person name="Grigoriev I.V."/>
            <person name="Machida M."/>
            <person name="Baker S.E."/>
            <person name="Andersen M.R."/>
        </authorList>
    </citation>
    <scope>NUCLEOTIDE SEQUENCE [LARGE SCALE GENOMIC DNA]</scope>
    <source>
        <strain evidence="1 2">CBS 151.66</strain>
    </source>
</reference>
<dbReference type="Gene3D" id="1.25.40.20">
    <property type="entry name" value="Ankyrin repeat-containing domain"/>
    <property type="match status" value="1"/>
</dbReference>
<dbReference type="InterPro" id="IPR002110">
    <property type="entry name" value="Ankyrin_rpt"/>
</dbReference>
<dbReference type="AlphaFoldDB" id="A0A5N5WHR2"/>
<dbReference type="OrthoDB" id="341259at2759"/>
<dbReference type="Proteomes" id="UP000326565">
    <property type="component" value="Unassembled WGS sequence"/>
</dbReference>
<dbReference type="SUPFAM" id="SSF48403">
    <property type="entry name" value="Ankyrin repeat"/>
    <property type="match status" value="1"/>
</dbReference>
<evidence type="ECO:0000313" key="2">
    <source>
        <dbReference type="Proteomes" id="UP000326565"/>
    </source>
</evidence>
<proteinExistence type="predicted"/>
<dbReference type="InterPro" id="IPR036770">
    <property type="entry name" value="Ankyrin_rpt-contain_sf"/>
</dbReference>
<protein>
    <recommendedName>
        <fullName evidence="3">Ankyrin repeat-containing domain protein</fullName>
    </recommendedName>
</protein>
<organism evidence="1 2">
    <name type="scientific">Aspergillus leporis</name>
    <dbReference type="NCBI Taxonomy" id="41062"/>
    <lineage>
        <taxon>Eukaryota</taxon>
        <taxon>Fungi</taxon>
        <taxon>Dikarya</taxon>
        <taxon>Ascomycota</taxon>
        <taxon>Pezizomycotina</taxon>
        <taxon>Eurotiomycetes</taxon>
        <taxon>Eurotiomycetidae</taxon>
        <taxon>Eurotiales</taxon>
        <taxon>Aspergillaceae</taxon>
        <taxon>Aspergillus</taxon>
        <taxon>Aspergillus subgen. Circumdati</taxon>
    </lineage>
</organism>
<evidence type="ECO:0008006" key="3">
    <source>
        <dbReference type="Google" id="ProtNLM"/>
    </source>
</evidence>
<name>A0A5N5WHR2_9EURO</name>
<sequence>MVKLLVVRDIDLEAKARRETTALHLAAAGGHHSVVKAILEVLRKLAQCIMAENDDHESPISLAGKSRSREARTVLWGEIETFAMATKDFLEFLPVDLERFMELAAQFERPGNERILKLLLQKASDRIPVDNSDHWSALHWTSKMFTIA</sequence>
<dbReference type="EMBL" id="ML732421">
    <property type="protein sequence ID" value="KAB8068033.1"/>
    <property type="molecule type" value="Genomic_DNA"/>
</dbReference>